<proteinExistence type="predicted"/>
<feature type="compositionally biased region" description="Polar residues" evidence="5">
    <location>
        <begin position="675"/>
        <end position="690"/>
    </location>
</feature>
<feature type="compositionally biased region" description="Polar residues" evidence="5">
    <location>
        <begin position="515"/>
        <end position="529"/>
    </location>
</feature>
<dbReference type="EMBL" id="GGYP01001988">
    <property type="protein sequence ID" value="MDE46759.1"/>
    <property type="molecule type" value="Transcribed_RNA"/>
</dbReference>
<dbReference type="PROSITE" id="PS50835">
    <property type="entry name" value="IG_LIKE"/>
    <property type="match status" value="2"/>
</dbReference>
<dbReference type="InterPro" id="IPR003599">
    <property type="entry name" value="Ig_sub"/>
</dbReference>
<dbReference type="PANTHER" id="PTHR12231">
    <property type="entry name" value="CTX-RELATED TYPE I TRANSMEMBRANE PROTEIN"/>
    <property type="match status" value="1"/>
</dbReference>
<dbReference type="InterPro" id="IPR003598">
    <property type="entry name" value="Ig_sub2"/>
</dbReference>
<dbReference type="Gene3D" id="2.60.40.10">
    <property type="entry name" value="Immunoglobulins"/>
    <property type="match status" value="3"/>
</dbReference>
<evidence type="ECO:0000313" key="7">
    <source>
        <dbReference type="EMBL" id="MDE46759.1"/>
    </source>
</evidence>
<reference evidence="7" key="1">
    <citation type="submission" date="2018-10" db="EMBL/GenBank/DDBJ databases">
        <title>Transcriptome assembly of Aceria tosichella (Wheat curl mite) Type 2.</title>
        <authorList>
            <person name="Scully E.D."/>
            <person name="Geib S.M."/>
            <person name="Palmer N.A."/>
            <person name="Gupta A.K."/>
            <person name="Sarath G."/>
            <person name="Tatineni S."/>
        </authorList>
    </citation>
    <scope>NUCLEOTIDE SEQUENCE</scope>
    <source>
        <strain evidence="7">LincolnNE</strain>
    </source>
</reference>
<protein>
    <submittedName>
        <fullName evidence="7">Lachesin</fullName>
    </submittedName>
</protein>
<dbReference type="InterPro" id="IPR007110">
    <property type="entry name" value="Ig-like_dom"/>
</dbReference>
<feature type="region of interest" description="Disordered" evidence="5">
    <location>
        <begin position="567"/>
        <end position="596"/>
    </location>
</feature>
<feature type="compositionally biased region" description="Low complexity" evidence="5">
    <location>
        <begin position="13"/>
        <end position="22"/>
    </location>
</feature>
<name>A0A6G1S8R6_9ACAR</name>
<dbReference type="PANTHER" id="PTHR12231:SF253">
    <property type="entry name" value="DPR-INTERACTING PROTEIN ETA, ISOFORM B-RELATED"/>
    <property type="match status" value="1"/>
</dbReference>
<keyword evidence="2" id="KW-0677">Repeat</keyword>
<dbReference type="InterPro" id="IPR013783">
    <property type="entry name" value="Ig-like_fold"/>
</dbReference>
<feature type="domain" description="Ig-like" evidence="6">
    <location>
        <begin position="248"/>
        <end position="399"/>
    </location>
</feature>
<sequence length="795" mass="86106">MASTEVKSAASCPPTLSLPSWPSSSPPTPFMSLIAKKSITLQALISFAALTSLIASTSGSISPLEAAAATVNGSNLESQLMQNRPSPRAALAAIGEPAASPQLILAAGKEKYDSSGSTGEEHMDRFKRRTAANSKLASSAAGKAPEFVAPIGNVSAVLGRDVRLVCTVENLGQHQIAWLKEETKTILSIDTNIIITNYRIFLIPDDEGRKWVLHIKDVQESDRGSYQCQINTNPMRSISGYLDVVVPPSLIETESTQVAEVMEHSNVSLQCKASGHPKPTIGWRREDGEPIKLIGGGGGRAPLENEPRASDGGDHSSDRNNGSISTRKLGSYANQNQKHHNHNQHQQATSSDQQAITHLNDVRSDRLFLTNVDRSMAGLYICTASNGIPSPASRQIPLYVKFVPKVSIPVRTISVNLGEQLDIDCLIEAFPKPTSYWSERQFIEPARPFQARLSNSGRGINQANGNELRLRRFGSPSSPRWHQGHKFLMTRGDTGAGTGILYGNRHASKLAAKLSGSTGSIDSGPSSIDNRPRKRQADGGANSDLDWEEENTADNEPYEQLEAHRPDATAPNGLSLSNSDNKEPKLGPKVDSLNTNTNNNKAYVTVKQTALNPYTYKLRISIAKMRPSDLGEYVCTSSNSMGTSSARVLVKRAERNQTPAAAAVESTLARPLGMSESSDNQAGYQRDSMSSGGGPASQAIWSPNQFIQAQKSHRSQLIEIRPVNSSSMSRSSHSNRVYDENYLQTIRNRQSSNGYVVSSSSAFGTERNSAGSDLSWPRSKNISWLYVVCSLLLLL</sequence>
<feature type="region of interest" description="Disordered" evidence="5">
    <location>
        <begin position="1"/>
        <end position="22"/>
    </location>
</feature>
<keyword evidence="1" id="KW-0732">Signal</keyword>
<dbReference type="SMART" id="SM00409">
    <property type="entry name" value="IG"/>
    <property type="match status" value="3"/>
</dbReference>
<dbReference type="AlphaFoldDB" id="A0A6G1S8R6"/>
<feature type="region of interest" description="Disordered" evidence="5">
    <location>
        <begin position="670"/>
        <end position="696"/>
    </location>
</feature>
<dbReference type="Pfam" id="PF13927">
    <property type="entry name" value="Ig_3"/>
    <property type="match status" value="1"/>
</dbReference>
<dbReference type="SMART" id="SM00408">
    <property type="entry name" value="IGc2"/>
    <property type="match status" value="3"/>
</dbReference>
<feature type="region of interest" description="Disordered" evidence="5">
    <location>
        <begin position="514"/>
        <end position="553"/>
    </location>
</feature>
<accession>A0A6G1S8R6</accession>
<evidence type="ECO:0000259" key="6">
    <source>
        <dbReference type="PROSITE" id="PS50835"/>
    </source>
</evidence>
<dbReference type="InterPro" id="IPR036179">
    <property type="entry name" value="Ig-like_dom_sf"/>
</dbReference>
<evidence type="ECO:0000256" key="3">
    <source>
        <dbReference type="ARBA" id="ARBA00023157"/>
    </source>
</evidence>
<feature type="domain" description="Ig-like" evidence="6">
    <location>
        <begin position="145"/>
        <end position="239"/>
    </location>
</feature>
<dbReference type="InterPro" id="IPR051170">
    <property type="entry name" value="Neural/epithelial_adhesion"/>
</dbReference>
<dbReference type="SUPFAM" id="SSF48726">
    <property type="entry name" value="Immunoglobulin"/>
    <property type="match status" value="3"/>
</dbReference>
<evidence type="ECO:0000256" key="5">
    <source>
        <dbReference type="SAM" id="MobiDB-lite"/>
    </source>
</evidence>
<evidence type="ECO:0000256" key="1">
    <source>
        <dbReference type="ARBA" id="ARBA00022729"/>
    </source>
</evidence>
<keyword evidence="3" id="KW-1015">Disulfide bond</keyword>
<keyword evidence="4" id="KW-0393">Immunoglobulin domain</keyword>
<dbReference type="GO" id="GO:0043005">
    <property type="term" value="C:neuron projection"/>
    <property type="evidence" value="ECO:0007669"/>
    <property type="project" value="TreeGrafter"/>
</dbReference>
<evidence type="ECO:0000256" key="4">
    <source>
        <dbReference type="ARBA" id="ARBA00023319"/>
    </source>
</evidence>
<evidence type="ECO:0000256" key="2">
    <source>
        <dbReference type="ARBA" id="ARBA00022737"/>
    </source>
</evidence>
<feature type="compositionally biased region" description="Basic and acidic residues" evidence="5">
    <location>
        <begin position="303"/>
        <end position="318"/>
    </location>
</feature>
<feature type="region of interest" description="Disordered" evidence="5">
    <location>
        <begin position="270"/>
        <end position="327"/>
    </location>
</feature>
<gene>
    <name evidence="7" type="primary">Lac_0</name>
    <name evidence="7" type="ORF">g.1779</name>
</gene>
<organism evidence="7">
    <name type="scientific">Aceria tosichella</name>
    <name type="common">wheat curl mite</name>
    <dbReference type="NCBI Taxonomy" id="561515"/>
    <lineage>
        <taxon>Eukaryota</taxon>
        <taxon>Metazoa</taxon>
        <taxon>Ecdysozoa</taxon>
        <taxon>Arthropoda</taxon>
        <taxon>Chelicerata</taxon>
        <taxon>Arachnida</taxon>
        <taxon>Acari</taxon>
        <taxon>Acariformes</taxon>
        <taxon>Trombidiformes</taxon>
        <taxon>Prostigmata</taxon>
        <taxon>Eupodina</taxon>
        <taxon>Eriophyoidea</taxon>
        <taxon>Eriophyidae</taxon>
        <taxon>Eriophyinae</taxon>
        <taxon>Aceriini</taxon>
        <taxon>Aceria</taxon>
    </lineage>
</organism>